<dbReference type="RefSeq" id="XP_003064372.1">
    <property type="nucleotide sequence ID" value="XM_003064326.1"/>
</dbReference>
<dbReference type="AlphaFoldDB" id="C1N905"/>
<evidence type="ECO:0000256" key="1">
    <source>
        <dbReference type="SAM" id="MobiDB-lite"/>
    </source>
</evidence>
<feature type="compositionally biased region" description="Acidic residues" evidence="1">
    <location>
        <begin position="1"/>
        <end position="13"/>
    </location>
</feature>
<protein>
    <submittedName>
        <fullName evidence="2">Predicted protein</fullName>
    </submittedName>
</protein>
<proteinExistence type="predicted"/>
<dbReference type="EMBL" id="GG663751">
    <property type="protein sequence ID" value="EEH51277.1"/>
    <property type="molecule type" value="Genomic_DNA"/>
</dbReference>
<keyword evidence="3" id="KW-1185">Reference proteome</keyword>
<organism evidence="3">
    <name type="scientific">Micromonas pusilla (strain CCMP1545)</name>
    <name type="common">Picoplanktonic green alga</name>
    <dbReference type="NCBI Taxonomy" id="564608"/>
    <lineage>
        <taxon>Eukaryota</taxon>
        <taxon>Viridiplantae</taxon>
        <taxon>Chlorophyta</taxon>
        <taxon>Mamiellophyceae</taxon>
        <taxon>Mamiellales</taxon>
        <taxon>Mamiellaceae</taxon>
        <taxon>Micromonas</taxon>
    </lineage>
</organism>
<feature type="region of interest" description="Disordered" evidence="1">
    <location>
        <begin position="1"/>
        <end position="36"/>
    </location>
</feature>
<name>C1N905_MICPC</name>
<gene>
    <name evidence="2" type="ORF">MICPUCDRAFT_66545</name>
</gene>
<accession>C1N905</accession>
<dbReference type="KEGG" id="mpp:MICPUCDRAFT_66545"/>
<dbReference type="Proteomes" id="UP000001876">
    <property type="component" value="Unassembled WGS sequence"/>
</dbReference>
<evidence type="ECO:0000313" key="2">
    <source>
        <dbReference type="EMBL" id="EEH51277.1"/>
    </source>
</evidence>
<dbReference type="GeneID" id="9689973"/>
<feature type="compositionally biased region" description="Basic and acidic residues" evidence="1">
    <location>
        <begin position="23"/>
        <end position="32"/>
    </location>
</feature>
<evidence type="ECO:0000313" key="3">
    <source>
        <dbReference type="Proteomes" id="UP000001876"/>
    </source>
</evidence>
<dbReference type="OrthoDB" id="10530071at2759"/>
<reference evidence="2 3" key="1">
    <citation type="journal article" date="2009" name="Science">
        <title>Green evolution and dynamic adaptations revealed by genomes of the marine picoeukaryotes Micromonas.</title>
        <authorList>
            <person name="Worden A.Z."/>
            <person name="Lee J.H."/>
            <person name="Mock T."/>
            <person name="Rouze P."/>
            <person name="Simmons M.P."/>
            <person name="Aerts A.L."/>
            <person name="Allen A.E."/>
            <person name="Cuvelier M.L."/>
            <person name="Derelle E."/>
            <person name="Everett M.V."/>
            <person name="Foulon E."/>
            <person name="Grimwood J."/>
            <person name="Gundlach H."/>
            <person name="Henrissat B."/>
            <person name="Napoli C."/>
            <person name="McDonald S.M."/>
            <person name="Parker M.S."/>
            <person name="Rombauts S."/>
            <person name="Salamov A."/>
            <person name="Von Dassow P."/>
            <person name="Badger J.H."/>
            <person name="Coutinho P.M."/>
            <person name="Demir E."/>
            <person name="Dubchak I."/>
            <person name="Gentemann C."/>
            <person name="Eikrem W."/>
            <person name="Gready J.E."/>
            <person name="John U."/>
            <person name="Lanier W."/>
            <person name="Lindquist E.A."/>
            <person name="Lucas S."/>
            <person name="Mayer K.F."/>
            <person name="Moreau H."/>
            <person name="Not F."/>
            <person name="Otillar R."/>
            <person name="Panaud O."/>
            <person name="Pangilinan J."/>
            <person name="Paulsen I."/>
            <person name="Piegu B."/>
            <person name="Poliakov A."/>
            <person name="Robbens S."/>
            <person name="Schmutz J."/>
            <person name="Toulza E."/>
            <person name="Wyss T."/>
            <person name="Zelensky A."/>
            <person name="Zhou K."/>
            <person name="Armbrust E.V."/>
            <person name="Bhattacharya D."/>
            <person name="Goodenough U.W."/>
            <person name="Van de Peer Y."/>
            <person name="Grigoriev I.V."/>
        </authorList>
    </citation>
    <scope>NUCLEOTIDE SEQUENCE [LARGE SCALE GENOMIC DNA]</scope>
    <source>
        <strain evidence="2 3">CCMP1545</strain>
    </source>
</reference>
<sequence>MELPSDDDDDDDATTLVAAASDGARRAPRFDRTTSPFGPVVLSVTDQMALVCGIAHARLVRAGTARDDDDGDDDDDEKNASSILLVRSTPARWITGGYAAHHYVPEPPQPHGLCYEASMAIGGGLGGEGVPNASRRRRARVGYIAVRRVLVSHWSPYDRVRVVNADP</sequence>